<keyword evidence="2" id="KW-1185">Reference proteome</keyword>
<comment type="caution">
    <text evidence="1">The sequence shown here is derived from an EMBL/GenBank/DDBJ whole genome shotgun (WGS) entry which is preliminary data.</text>
</comment>
<proteinExistence type="predicted"/>
<dbReference type="Proteomes" id="UP000593576">
    <property type="component" value="Unassembled WGS sequence"/>
</dbReference>
<evidence type="ECO:0000313" key="2">
    <source>
        <dbReference type="Proteomes" id="UP000593576"/>
    </source>
</evidence>
<dbReference type="EMBL" id="JABFAF010000008">
    <property type="protein sequence ID" value="MBA0861864.1"/>
    <property type="molecule type" value="Genomic_DNA"/>
</dbReference>
<sequence>MEGNPPSRMRSPSTSAGLADVDAMSCHIAHSWGRDFDVCFMFGFFRF</sequence>
<gene>
    <name evidence="1" type="ORF">Goshw_001929</name>
</gene>
<organism evidence="1 2">
    <name type="scientific">Gossypium schwendimanii</name>
    <name type="common">Cotton</name>
    <dbReference type="NCBI Taxonomy" id="34291"/>
    <lineage>
        <taxon>Eukaryota</taxon>
        <taxon>Viridiplantae</taxon>
        <taxon>Streptophyta</taxon>
        <taxon>Embryophyta</taxon>
        <taxon>Tracheophyta</taxon>
        <taxon>Spermatophyta</taxon>
        <taxon>Magnoliopsida</taxon>
        <taxon>eudicotyledons</taxon>
        <taxon>Gunneridae</taxon>
        <taxon>Pentapetalae</taxon>
        <taxon>rosids</taxon>
        <taxon>malvids</taxon>
        <taxon>Malvales</taxon>
        <taxon>Malvaceae</taxon>
        <taxon>Malvoideae</taxon>
        <taxon>Gossypium</taxon>
    </lineage>
</organism>
<protein>
    <submittedName>
        <fullName evidence="1">Uncharacterized protein</fullName>
    </submittedName>
</protein>
<evidence type="ECO:0000313" key="1">
    <source>
        <dbReference type="EMBL" id="MBA0861864.1"/>
    </source>
</evidence>
<reference evidence="1 2" key="1">
    <citation type="journal article" date="2019" name="Genome Biol. Evol.">
        <title>Insights into the evolution of the New World diploid cottons (Gossypium, subgenus Houzingenia) based on genome sequencing.</title>
        <authorList>
            <person name="Grover C.E."/>
            <person name="Arick M.A. 2nd"/>
            <person name="Thrash A."/>
            <person name="Conover J.L."/>
            <person name="Sanders W.S."/>
            <person name="Peterson D.G."/>
            <person name="Frelichowski J.E."/>
            <person name="Scheffler J.A."/>
            <person name="Scheffler B.E."/>
            <person name="Wendel J.F."/>
        </authorList>
    </citation>
    <scope>NUCLEOTIDE SEQUENCE [LARGE SCALE GENOMIC DNA]</scope>
    <source>
        <strain evidence="1">1</strain>
        <tissue evidence="1">Leaf</tissue>
    </source>
</reference>
<dbReference type="AlphaFoldDB" id="A0A7J9LT13"/>
<accession>A0A7J9LT13</accession>
<name>A0A7J9LT13_GOSSC</name>